<reference evidence="1 2" key="1">
    <citation type="journal article" date="2023" name="G3 (Bethesda)">
        <title>A chromosome-level genome assembly of Zasmidium syzygii isolated from banana leaves.</title>
        <authorList>
            <person name="van Westerhoven A.C."/>
            <person name="Mehrabi R."/>
            <person name="Talebi R."/>
            <person name="Steentjes M.B.F."/>
            <person name="Corcolon B."/>
            <person name="Chong P.A."/>
            <person name="Kema G.H.J."/>
            <person name="Seidl M.F."/>
        </authorList>
    </citation>
    <scope>NUCLEOTIDE SEQUENCE [LARGE SCALE GENOMIC DNA]</scope>
    <source>
        <strain evidence="1 2">P124</strain>
    </source>
</reference>
<name>A0ABR0ETR0_ZASCE</name>
<evidence type="ECO:0008006" key="3">
    <source>
        <dbReference type="Google" id="ProtNLM"/>
    </source>
</evidence>
<comment type="caution">
    <text evidence="1">The sequence shown here is derived from an EMBL/GenBank/DDBJ whole genome shotgun (WGS) entry which is preliminary data.</text>
</comment>
<keyword evidence="2" id="KW-1185">Reference proteome</keyword>
<sequence>MSTYRERRMQHSKDVLKGLFKNLNPSELAEFRQHAQTYDPEEGNGNASFLGLPAEIRNIIYHYVAADAHASAVAPTSKELFNAAKFVAIRDKDGRKLRPGLFGTCREVFREFHGIFYSPMYIKAKVHMKHEEWRKVTDSALLDAVVNEKHLSAFTSTLKNPSQFEAIMANIPKYDGSVQGGYESVLADGSIAVTPFFMALVPPWIERFGTTVYNWSMAHSCLKLASAMYVPSKENRCAVCLVSMGPERAASEETRYLDPA</sequence>
<organism evidence="1 2">
    <name type="scientific">Zasmidium cellare</name>
    <name type="common">Wine cellar mold</name>
    <name type="synonym">Racodium cellare</name>
    <dbReference type="NCBI Taxonomy" id="395010"/>
    <lineage>
        <taxon>Eukaryota</taxon>
        <taxon>Fungi</taxon>
        <taxon>Dikarya</taxon>
        <taxon>Ascomycota</taxon>
        <taxon>Pezizomycotina</taxon>
        <taxon>Dothideomycetes</taxon>
        <taxon>Dothideomycetidae</taxon>
        <taxon>Mycosphaerellales</taxon>
        <taxon>Mycosphaerellaceae</taxon>
        <taxon>Zasmidium</taxon>
    </lineage>
</organism>
<evidence type="ECO:0000313" key="1">
    <source>
        <dbReference type="EMBL" id="KAK4504794.1"/>
    </source>
</evidence>
<proteinExistence type="predicted"/>
<dbReference type="EMBL" id="JAXOVC010000002">
    <property type="protein sequence ID" value="KAK4504794.1"/>
    <property type="molecule type" value="Genomic_DNA"/>
</dbReference>
<evidence type="ECO:0000313" key="2">
    <source>
        <dbReference type="Proteomes" id="UP001305779"/>
    </source>
</evidence>
<gene>
    <name evidence="1" type="ORF">PRZ48_002756</name>
</gene>
<dbReference type="Proteomes" id="UP001305779">
    <property type="component" value="Unassembled WGS sequence"/>
</dbReference>
<protein>
    <recommendedName>
        <fullName evidence="3">F-box domain-containing protein</fullName>
    </recommendedName>
</protein>
<accession>A0ABR0ETR0</accession>